<evidence type="ECO:0000313" key="14">
    <source>
        <dbReference type="Proteomes" id="UP000823914"/>
    </source>
</evidence>
<dbReference type="InterPro" id="IPR009080">
    <property type="entry name" value="tRNAsynth_Ia_anticodon-bd"/>
</dbReference>
<dbReference type="FunFam" id="1.10.730.10:FF:000006">
    <property type="entry name" value="Arginyl-tRNA synthetase 2, mitochondrial"/>
    <property type="match status" value="1"/>
</dbReference>
<dbReference type="GO" id="GO:0006420">
    <property type="term" value="P:arginyl-tRNA aminoacylation"/>
    <property type="evidence" value="ECO:0007669"/>
    <property type="project" value="UniProtKB-UniRule"/>
</dbReference>
<evidence type="ECO:0000256" key="5">
    <source>
        <dbReference type="ARBA" id="ARBA00022840"/>
    </source>
</evidence>
<organism evidence="13 14">
    <name type="scientific">Candidatus Treponema excrementipullorum</name>
    <dbReference type="NCBI Taxonomy" id="2838768"/>
    <lineage>
        <taxon>Bacteria</taxon>
        <taxon>Pseudomonadati</taxon>
        <taxon>Spirochaetota</taxon>
        <taxon>Spirochaetia</taxon>
        <taxon>Spirochaetales</taxon>
        <taxon>Treponemataceae</taxon>
        <taxon>Treponema</taxon>
    </lineage>
</organism>
<dbReference type="Proteomes" id="UP000823914">
    <property type="component" value="Unassembled WGS sequence"/>
</dbReference>
<sequence>MADLKEQCGILIVKALNSVKAEMGLEGDVGTDTLVLETPPNPQMGDVGVPMFPFAKVFRMAPPVIAQKVAEAVKKIDCSGEVGEFFATGPYVNVRLNKEKAIAAILEYITDESQSLGLSDDQGREPLKGRRVMIEFSSPNTNKPLHLGHLRNDALGESISRILKEAGAEVFKVNIINNRGVHICKSMLAYKKFHEPKGETPESLGIKSDRFVGDCYVEFDKWSKEDATAETQAQDLLVQWEKGDKEVHELWNTMNQWAIAGITQTYKRTGVSFDKLYYESETYLKGKEEILKGLESGIFYREEDGSVWVDLAEINLDKKVLLRKDGTALYMTQDVGTAIYRHNDWAFNQLVYVVGSEQQYHFKVLFYVLKKLGYDWANQLYHLSYGMVNLPEGKMKSREGTVVDADDLIDSLRDGALEEITSKGREEAVGDAGAVAENIALGALHYYLLQTTPTKDMLFNPKESLSFNGNTGPYLQYMGARICSILRRAQEEGVKPLTVQEAAPLLNHEAEWELIKTLGQYAKIIVKAAETLDPSVVAGYLYDIAKSFSRFYHECPALSLAKENPSLAAARLLLITCTKTVLERGLRLILVPFLEAM</sequence>
<proteinExistence type="inferred from homology"/>
<dbReference type="EMBL" id="JAHLFV010000166">
    <property type="protein sequence ID" value="MBU3850309.1"/>
    <property type="molecule type" value="Genomic_DNA"/>
</dbReference>
<dbReference type="SMART" id="SM00836">
    <property type="entry name" value="DALR_1"/>
    <property type="match status" value="1"/>
</dbReference>
<dbReference type="SUPFAM" id="SSF55190">
    <property type="entry name" value="Arginyl-tRNA synthetase (ArgRS), N-terminal 'additional' domain"/>
    <property type="match status" value="1"/>
</dbReference>
<comment type="catalytic activity">
    <reaction evidence="8 9">
        <text>tRNA(Arg) + L-arginine + ATP = L-arginyl-tRNA(Arg) + AMP + diphosphate</text>
        <dbReference type="Rhea" id="RHEA:20301"/>
        <dbReference type="Rhea" id="RHEA-COMP:9658"/>
        <dbReference type="Rhea" id="RHEA-COMP:9673"/>
        <dbReference type="ChEBI" id="CHEBI:30616"/>
        <dbReference type="ChEBI" id="CHEBI:32682"/>
        <dbReference type="ChEBI" id="CHEBI:33019"/>
        <dbReference type="ChEBI" id="CHEBI:78442"/>
        <dbReference type="ChEBI" id="CHEBI:78513"/>
        <dbReference type="ChEBI" id="CHEBI:456215"/>
        <dbReference type="EC" id="6.1.1.19"/>
    </reaction>
</comment>
<comment type="subcellular location">
    <subcellularLocation>
        <location evidence="9">Cytoplasm</location>
    </subcellularLocation>
</comment>
<dbReference type="InterPro" id="IPR001412">
    <property type="entry name" value="aa-tRNA-synth_I_CS"/>
</dbReference>
<dbReference type="GO" id="GO:0005737">
    <property type="term" value="C:cytoplasm"/>
    <property type="evidence" value="ECO:0007669"/>
    <property type="project" value="UniProtKB-SubCell"/>
</dbReference>
<dbReference type="Pfam" id="PF03485">
    <property type="entry name" value="Arg_tRNA_synt_N"/>
    <property type="match status" value="1"/>
</dbReference>
<evidence type="ECO:0000256" key="6">
    <source>
        <dbReference type="ARBA" id="ARBA00022917"/>
    </source>
</evidence>
<keyword evidence="7 9" id="KW-0030">Aminoacyl-tRNA synthetase</keyword>
<dbReference type="CDD" id="cd00671">
    <property type="entry name" value="ArgRS_core"/>
    <property type="match status" value="1"/>
</dbReference>
<evidence type="ECO:0000256" key="1">
    <source>
        <dbReference type="ARBA" id="ARBA00005594"/>
    </source>
</evidence>
<dbReference type="Pfam" id="PF00750">
    <property type="entry name" value="tRNA-synt_1d"/>
    <property type="match status" value="1"/>
</dbReference>
<dbReference type="SUPFAM" id="SSF52374">
    <property type="entry name" value="Nucleotidylyl transferase"/>
    <property type="match status" value="1"/>
</dbReference>
<dbReference type="Gene3D" id="1.10.730.10">
    <property type="entry name" value="Isoleucyl-tRNA Synthetase, Domain 1"/>
    <property type="match status" value="1"/>
</dbReference>
<evidence type="ECO:0000256" key="2">
    <source>
        <dbReference type="ARBA" id="ARBA00022490"/>
    </source>
</evidence>
<dbReference type="SUPFAM" id="SSF47323">
    <property type="entry name" value="Anticodon-binding domain of a subclass of class I aminoacyl-tRNA synthetases"/>
    <property type="match status" value="1"/>
</dbReference>
<reference evidence="13" key="1">
    <citation type="journal article" date="2021" name="PeerJ">
        <title>Extensive microbial diversity within the chicken gut microbiome revealed by metagenomics and culture.</title>
        <authorList>
            <person name="Gilroy R."/>
            <person name="Ravi A."/>
            <person name="Getino M."/>
            <person name="Pursley I."/>
            <person name="Horton D.L."/>
            <person name="Alikhan N.F."/>
            <person name="Baker D."/>
            <person name="Gharbi K."/>
            <person name="Hall N."/>
            <person name="Watson M."/>
            <person name="Adriaenssens E.M."/>
            <person name="Foster-Nyarko E."/>
            <person name="Jarju S."/>
            <person name="Secka A."/>
            <person name="Antonio M."/>
            <person name="Oren A."/>
            <person name="Chaudhuri R.R."/>
            <person name="La Ragione R."/>
            <person name="Hildebrand F."/>
            <person name="Pallen M.J."/>
        </authorList>
    </citation>
    <scope>NUCLEOTIDE SEQUENCE</scope>
    <source>
        <strain evidence="13">Gambia15-2214</strain>
    </source>
</reference>
<dbReference type="CDD" id="cd07956">
    <property type="entry name" value="Anticodon_Ia_Arg"/>
    <property type="match status" value="1"/>
</dbReference>
<dbReference type="GO" id="GO:0005524">
    <property type="term" value="F:ATP binding"/>
    <property type="evidence" value="ECO:0007669"/>
    <property type="project" value="UniProtKB-UniRule"/>
</dbReference>
<dbReference type="Gene3D" id="3.40.50.620">
    <property type="entry name" value="HUPs"/>
    <property type="match status" value="1"/>
</dbReference>
<keyword evidence="6 9" id="KW-0648">Protein biosynthesis</keyword>
<dbReference type="InterPro" id="IPR001278">
    <property type="entry name" value="Arg-tRNA-ligase"/>
</dbReference>
<dbReference type="Gene3D" id="3.30.1360.70">
    <property type="entry name" value="Arginyl tRNA synthetase N-terminal domain"/>
    <property type="match status" value="1"/>
</dbReference>
<comment type="similarity">
    <text evidence="1 9 10">Belongs to the class-I aminoacyl-tRNA synthetase family.</text>
</comment>
<comment type="caution">
    <text evidence="13">The sequence shown here is derived from an EMBL/GenBank/DDBJ whole genome shotgun (WGS) entry which is preliminary data.</text>
</comment>
<feature type="short sequence motif" description="'HIGH' region" evidence="9">
    <location>
        <begin position="139"/>
        <end position="149"/>
    </location>
</feature>
<reference evidence="13" key="2">
    <citation type="submission" date="2021-04" db="EMBL/GenBank/DDBJ databases">
        <authorList>
            <person name="Gilroy R."/>
        </authorList>
    </citation>
    <scope>NUCLEOTIDE SEQUENCE</scope>
    <source>
        <strain evidence="13">Gambia15-2214</strain>
    </source>
</reference>
<dbReference type="SMART" id="SM01016">
    <property type="entry name" value="Arg_tRNA_synt_N"/>
    <property type="match status" value="1"/>
</dbReference>
<accession>A0A9E2NZQ2</accession>
<dbReference type="HAMAP" id="MF_00123">
    <property type="entry name" value="Arg_tRNA_synth"/>
    <property type="match status" value="1"/>
</dbReference>
<evidence type="ECO:0000256" key="4">
    <source>
        <dbReference type="ARBA" id="ARBA00022741"/>
    </source>
</evidence>
<evidence type="ECO:0000259" key="12">
    <source>
        <dbReference type="SMART" id="SM01016"/>
    </source>
</evidence>
<evidence type="ECO:0000256" key="10">
    <source>
        <dbReference type="RuleBase" id="RU363038"/>
    </source>
</evidence>
<dbReference type="NCBIfam" id="TIGR00456">
    <property type="entry name" value="argS"/>
    <property type="match status" value="1"/>
</dbReference>
<evidence type="ECO:0000256" key="8">
    <source>
        <dbReference type="ARBA" id="ARBA00049339"/>
    </source>
</evidence>
<evidence type="ECO:0000256" key="7">
    <source>
        <dbReference type="ARBA" id="ARBA00023146"/>
    </source>
</evidence>
<dbReference type="GO" id="GO:0004814">
    <property type="term" value="F:arginine-tRNA ligase activity"/>
    <property type="evidence" value="ECO:0007669"/>
    <property type="project" value="UniProtKB-UniRule"/>
</dbReference>
<dbReference type="EC" id="6.1.1.19" evidence="9"/>
<evidence type="ECO:0000259" key="11">
    <source>
        <dbReference type="SMART" id="SM00836"/>
    </source>
</evidence>
<dbReference type="InterPro" id="IPR035684">
    <property type="entry name" value="ArgRS_core"/>
</dbReference>
<feature type="domain" description="DALR anticodon binding" evidence="11">
    <location>
        <begin position="475"/>
        <end position="597"/>
    </location>
</feature>
<dbReference type="AlphaFoldDB" id="A0A9E2NZQ2"/>
<gene>
    <name evidence="9" type="primary">argS</name>
    <name evidence="13" type="ORF">IAA16_07060</name>
</gene>
<protein>
    <recommendedName>
        <fullName evidence="9">Arginine--tRNA ligase</fullName>
        <ecNumber evidence="9">6.1.1.19</ecNumber>
    </recommendedName>
    <alternativeName>
        <fullName evidence="9">Arginyl-tRNA synthetase</fullName>
        <shortName evidence="9">ArgRS</shortName>
    </alternativeName>
</protein>
<evidence type="ECO:0000256" key="9">
    <source>
        <dbReference type="HAMAP-Rule" id="MF_00123"/>
    </source>
</evidence>
<feature type="domain" description="Arginyl tRNA synthetase N-terminal" evidence="12">
    <location>
        <begin position="9"/>
        <end position="96"/>
    </location>
</feature>
<keyword evidence="4 9" id="KW-0547">Nucleotide-binding</keyword>
<dbReference type="InterPro" id="IPR008909">
    <property type="entry name" value="DALR_anticod-bd"/>
</dbReference>
<name>A0A9E2NZQ2_9SPIR</name>
<dbReference type="Pfam" id="PF05746">
    <property type="entry name" value="DALR_1"/>
    <property type="match status" value="1"/>
</dbReference>
<dbReference type="PANTHER" id="PTHR11956:SF5">
    <property type="entry name" value="ARGININE--TRNA LIGASE, CYTOPLASMIC"/>
    <property type="match status" value="1"/>
</dbReference>
<keyword evidence="2 9" id="KW-0963">Cytoplasm</keyword>
<dbReference type="InterPro" id="IPR036695">
    <property type="entry name" value="Arg-tRNA-synth_N_sf"/>
</dbReference>
<dbReference type="PRINTS" id="PR01038">
    <property type="entry name" value="TRNASYNTHARG"/>
</dbReference>
<evidence type="ECO:0000313" key="13">
    <source>
        <dbReference type="EMBL" id="MBU3850309.1"/>
    </source>
</evidence>
<dbReference type="InterPro" id="IPR014729">
    <property type="entry name" value="Rossmann-like_a/b/a_fold"/>
</dbReference>
<dbReference type="PANTHER" id="PTHR11956">
    <property type="entry name" value="ARGINYL-TRNA SYNTHETASE"/>
    <property type="match status" value="1"/>
</dbReference>
<dbReference type="PROSITE" id="PS00178">
    <property type="entry name" value="AA_TRNA_LIGASE_I"/>
    <property type="match status" value="1"/>
</dbReference>
<dbReference type="InterPro" id="IPR005148">
    <property type="entry name" value="Arg-tRNA-synth_N"/>
</dbReference>
<evidence type="ECO:0000256" key="3">
    <source>
        <dbReference type="ARBA" id="ARBA00022598"/>
    </source>
</evidence>
<keyword evidence="5 9" id="KW-0067">ATP-binding</keyword>
<keyword evidence="3 9" id="KW-0436">Ligase</keyword>
<comment type="subunit">
    <text evidence="9">Monomer.</text>
</comment>